<name>A0AAP0JFG4_9MAGN</name>
<reference evidence="2 3" key="1">
    <citation type="submission" date="2024-01" db="EMBL/GenBank/DDBJ databases">
        <title>Genome assemblies of Stephania.</title>
        <authorList>
            <person name="Yang L."/>
        </authorList>
    </citation>
    <scope>NUCLEOTIDE SEQUENCE [LARGE SCALE GENOMIC DNA]</scope>
    <source>
        <strain evidence="2">JXDWG</strain>
        <tissue evidence="2">Leaf</tissue>
    </source>
</reference>
<sequence>MPTTSSSSCNFSSNDIGEASSSNKKLHLTLPHNTRIDKKFIVAEMEVMCHFSKTCVGCNYFFGWMTNSQSM</sequence>
<evidence type="ECO:0000313" key="3">
    <source>
        <dbReference type="Proteomes" id="UP001419268"/>
    </source>
</evidence>
<gene>
    <name evidence="2" type="ORF">Scep_012133</name>
</gene>
<evidence type="ECO:0000256" key="1">
    <source>
        <dbReference type="SAM" id="MobiDB-lite"/>
    </source>
</evidence>
<proteinExistence type="predicted"/>
<comment type="caution">
    <text evidence="2">The sequence shown here is derived from an EMBL/GenBank/DDBJ whole genome shotgun (WGS) entry which is preliminary data.</text>
</comment>
<feature type="region of interest" description="Disordered" evidence="1">
    <location>
        <begin position="1"/>
        <end position="21"/>
    </location>
</feature>
<dbReference type="Proteomes" id="UP001419268">
    <property type="component" value="Unassembled WGS sequence"/>
</dbReference>
<organism evidence="2 3">
    <name type="scientific">Stephania cephalantha</name>
    <dbReference type="NCBI Taxonomy" id="152367"/>
    <lineage>
        <taxon>Eukaryota</taxon>
        <taxon>Viridiplantae</taxon>
        <taxon>Streptophyta</taxon>
        <taxon>Embryophyta</taxon>
        <taxon>Tracheophyta</taxon>
        <taxon>Spermatophyta</taxon>
        <taxon>Magnoliopsida</taxon>
        <taxon>Ranunculales</taxon>
        <taxon>Menispermaceae</taxon>
        <taxon>Menispermoideae</taxon>
        <taxon>Cissampelideae</taxon>
        <taxon>Stephania</taxon>
    </lineage>
</organism>
<evidence type="ECO:0000313" key="2">
    <source>
        <dbReference type="EMBL" id="KAK9132605.1"/>
    </source>
</evidence>
<accession>A0AAP0JFG4</accession>
<dbReference type="EMBL" id="JBBNAG010000005">
    <property type="protein sequence ID" value="KAK9132605.1"/>
    <property type="molecule type" value="Genomic_DNA"/>
</dbReference>
<dbReference type="AlphaFoldDB" id="A0AAP0JFG4"/>
<keyword evidence="3" id="KW-1185">Reference proteome</keyword>
<feature type="compositionally biased region" description="Low complexity" evidence="1">
    <location>
        <begin position="1"/>
        <end position="14"/>
    </location>
</feature>
<protein>
    <submittedName>
        <fullName evidence="2">Uncharacterized protein</fullName>
    </submittedName>
</protein>